<protein>
    <submittedName>
        <fullName evidence="6">Two-component system OmpR family response regulator</fullName>
    </submittedName>
</protein>
<dbReference type="InterPro" id="IPR001867">
    <property type="entry name" value="OmpR/PhoB-type_DNA-bd"/>
</dbReference>
<sequence length="186" mass="20412">MTHILLIENDAGTAREVTLELAASGYQVTHRSTVADGLDAARKGNADLLIVDRQLPDGEGLDLIADLRDDGRRTPALVLSALGSLDDRVRGLRAGGDDYLPKPFALVELVARVEALLRRPDETRETRLIIGPLDLDLLAGSASRAGRALELLPRELKLLPRELKLLEYLVRRPGRIVTRSMLLQDV</sequence>
<evidence type="ECO:0000259" key="4">
    <source>
        <dbReference type="PROSITE" id="PS50110"/>
    </source>
</evidence>
<feature type="domain" description="OmpR/PhoB-type" evidence="5">
    <location>
        <begin position="125"/>
        <end position="186"/>
    </location>
</feature>
<dbReference type="InterPro" id="IPR039420">
    <property type="entry name" value="WalR-like"/>
</dbReference>
<evidence type="ECO:0000313" key="7">
    <source>
        <dbReference type="Proteomes" id="UP000528945"/>
    </source>
</evidence>
<keyword evidence="2" id="KW-0597">Phosphoprotein</keyword>
<evidence type="ECO:0000259" key="5">
    <source>
        <dbReference type="PROSITE" id="PS51755"/>
    </source>
</evidence>
<dbReference type="Proteomes" id="UP000528945">
    <property type="component" value="Unassembled WGS sequence"/>
</dbReference>
<dbReference type="SMART" id="SM00448">
    <property type="entry name" value="REC"/>
    <property type="match status" value="1"/>
</dbReference>
<gene>
    <name evidence="6" type="ORF">GGR47_003693</name>
</gene>
<feature type="domain" description="Response regulatory" evidence="4">
    <location>
        <begin position="3"/>
        <end position="117"/>
    </location>
</feature>
<comment type="caution">
    <text evidence="6">The sequence shown here is derived from an EMBL/GenBank/DDBJ whole genome shotgun (WGS) entry which is preliminary data.</text>
</comment>
<accession>A0AAW3TWD9</accession>
<organism evidence="6 7">
    <name type="scientific">Sphingomonas aquatilis</name>
    <dbReference type="NCBI Taxonomy" id="93063"/>
    <lineage>
        <taxon>Bacteria</taxon>
        <taxon>Pseudomonadati</taxon>
        <taxon>Pseudomonadota</taxon>
        <taxon>Alphaproteobacteria</taxon>
        <taxon>Sphingomonadales</taxon>
        <taxon>Sphingomonadaceae</taxon>
        <taxon>Sphingomonas</taxon>
    </lineage>
</organism>
<dbReference type="PANTHER" id="PTHR48111">
    <property type="entry name" value="REGULATOR OF RPOS"/>
    <property type="match status" value="1"/>
</dbReference>
<keyword evidence="1 3" id="KW-0238">DNA-binding</keyword>
<name>A0AAW3TWD9_9SPHN</name>
<dbReference type="PROSITE" id="PS50110">
    <property type="entry name" value="RESPONSE_REGULATORY"/>
    <property type="match status" value="1"/>
</dbReference>
<dbReference type="RefSeq" id="WP_147037254.1">
    <property type="nucleotide sequence ID" value="NZ_JACIDB010000017.1"/>
</dbReference>
<dbReference type="Pfam" id="PF00486">
    <property type="entry name" value="Trans_reg_C"/>
    <property type="match status" value="1"/>
</dbReference>
<dbReference type="EMBL" id="JACIDB010000017">
    <property type="protein sequence ID" value="MBB3877425.1"/>
    <property type="molecule type" value="Genomic_DNA"/>
</dbReference>
<dbReference type="AlphaFoldDB" id="A0AAW3TWD9"/>
<feature type="DNA-binding region" description="OmpR/PhoB-type" evidence="3">
    <location>
        <begin position="125"/>
        <end position="186"/>
    </location>
</feature>
<dbReference type="InterPro" id="IPR016032">
    <property type="entry name" value="Sig_transdc_resp-reg_C-effctor"/>
</dbReference>
<dbReference type="Gene3D" id="6.10.250.690">
    <property type="match status" value="1"/>
</dbReference>
<dbReference type="GO" id="GO:0032993">
    <property type="term" value="C:protein-DNA complex"/>
    <property type="evidence" value="ECO:0007669"/>
    <property type="project" value="TreeGrafter"/>
</dbReference>
<dbReference type="GO" id="GO:0006355">
    <property type="term" value="P:regulation of DNA-templated transcription"/>
    <property type="evidence" value="ECO:0007669"/>
    <property type="project" value="InterPro"/>
</dbReference>
<dbReference type="GO" id="GO:0000156">
    <property type="term" value="F:phosphorelay response regulator activity"/>
    <property type="evidence" value="ECO:0007669"/>
    <property type="project" value="TreeGrafter"/>
</dbReference>
<feature type="modified residue" description="4-aspartylphosphate" evidence="2">
    <location>
        <position position="52"/>
    </location>
</feature>
<dbReference type="InterPro" id="IPR001789">
    <property type="entry name" value="Sig_transdc_resp-reg_receiver"/>
</dbReference>
<dbReference type="GO" id="GO:0000976">
    <property type="term" value="F:transcription cis-regulatory region binding"/>
    <property type="evidence" value="ECO:0007669"/>
    <property type="project" value="TreeGrafter"/>
</dbReference>
<dbReference type="GO" id="GO:0005829">
    <property type="term" value="C:cytosol"/>
    <property type="evidence" value="ECO:0007669"/>
    <property type="project" value="TreeGrafter"/>
</dbReference>
<dbReference type="InterPro" id="IPR011006">
    <property type="entry name" value="CheY-like_superfamily"/>
</dbReference>
<dbReference type="PROSITE" id="PS51755">
    <property type="entry name" value="OMPR_PHOB"/>
    <property type="match status" value="1"/>
</dbReference>
<evidence type="ECO:0000256" key="3">
    <source>
        <dbReference type="PROSITE-ProRule" id="PRU01091"/>
    </source>
</evidence>
<keyword evidence="7" id="KW-1185">Reference proteome</keyword>
<dbReference type="Gene3D" id="3.40.50.2300">
    <property type="match status" value="1"/>
</dbReference>
<dbReference type="SUPFAM" id="SSF52172">
    <property type="entry name" value="CheY-like"/>
    <property type="match status" value="1"/>
</dbReference>
<evidence type="ECO:0000313" key="6">
    <source>
        <dbReference type="EMBL" id="MBB3877425.1"/>
    </source>
</evidence>
<dbReference type="Gene3D" id="1.10.10.10">
    <property type="entry name" value="Winged helix-like DNA-binding domain superfamily/Winged helix DNA-binding domain"/>
    <property type="match status" value="1"/>
</dbReference>
<evidence type="ECO:0000256" key="1">
    <source>
        <dbReference type="ARBA" id="ARBA00023125"/>
    </source>
</evidence>
<reference evidence="6 7" key="1">
    <citation type="submission" date="2020-08" db="EMBL/GenBank/DDBJ databases">
        <title>Genomic Encyclopedia of Type Strains, Phase IV (KMG-IV): sequencing the most valuable type-strain genomes for metagenomic binning, comparative biology and taxonomic classification.</title>
        <authorList>
            <person name="Goeker M."/>
        </authorList>
    </citation>
    <scope>NUCLEOTIDE SEQUENCE [LARGE SCALE GENOMIC DNA]</scope>
    <source>
        <strain evidence="6 7">DSM 15581</strain>
    </source>
</reference>
<proteinExistence type="predicted"/>
<evidence type="ECO:0000256" key="2">
    <source>
        <dbReference type="PROSITE-ProRule" id="PRU00169"/>
    </source>
</evidence>
<dbReference type="InterPro" id="IPR036388">
    <property type="entry name" value="WH-like_DNA-bd_sf"/>
</dbReference>
<dbReference type="Pfam" id="PF00072">
    <property type="entry name" value="Response_reg"/>
    <property type="match status" value="1"/>
</dbReference>
<dbReference type="PANTHER" id="PTHR48111:SF76">
    <property type="entry name" value="TWO-COMPONENT RESPONSE REGULATOR"/>
    <property type="match status" value="1"/>
</dbReference>
<dbReference type="SUPFAM" id="SSF46894">
    <property type="entry name" value="C-terminal effector domain of the bipartite response regulators"/>
    <property type="match status" value="1"/>
</dbReference>